<name>A0A0S4J1Q8_BODSA</name>
<gene>
    <name evidence="1" type="ORF">BSAL_80040</name>
</gene>
<organism evidence="1 2">
    <name type="scientific">Bodo saltans</name>
    <name type="common">Flagellated protozoan</name>
    <dbReference type="NCBI Taxonomy" id="75058"/>
    <lineage>
        <taxon>Eukaryota</taxon>
        <taxon>Discoba</taxon>
        <taxon>Euglenozoa</taxon>
        <taxon>Kinetoplastea</taxon>
        <taxon>Metakinetoplastina</taxon>
        <taxon>Eubodonida</taxon>
        <taxon>Bodonidae</taxon>
        <taxon>Bodo</taxon>
    </lineage>
</organism>
<dbReference type="OrthoDB" id="10626080at2759"/>
<sequence>MRRNMLCQAPQGTLLNLAMQMPSFLFVTMAVITLASSHSPSAHHASLTNFATMVGVPEAVGGPVGNMFDNPTCGTAHGGTRQYTANSVTYLYDHGPIDNVSNILPIPQTLGLGPDANPQSYSHCGKWLNAVWGDATNDSIVYAFYHQEWNCDYARDSFTNKSVGYAMSVDGGKSFSPYPDANNQMIAGANFTTTHQTGEGDHGVVRVGNWLYLFFTEWGGWRGATTVGVARSSVTPEENGRPVGSPGTWWKWHNGSFSSPGIGGPSDLFHLPGTTVALIEQLNVVVSVGLCWGGSVCVSAYNLSSTSGVQNFPSDTDWYVAPGGPLFTSGPGSWDRNTNATELYAYLSMIGPHGNDRPLPSNASFVYFTYLLPGQGFGARYLVRRPVRYLVSSSLSPPPSLAALSVWRSEDAAVEWWTSGPVIQSVEYPWSATPFTLAAPSVALVLTARPASSNASDWVELVDCVVTTNYTTSSAIKQNVTLSVASECSGTGRYSMRPVGWIATHAMAIQELAWVDGGVVDPATHETLSLRAVALYSSGAERATMQTKHEATTRVNGASLLLGHALAY</sequence>
<protein>
    <submittedName>
        <fullName evidence="1">Membrane-associated protein, putative</fullName>
    </submittedName>
</protein>
<reference evidence="2" key="1">
    <citation type="submission" date="2015-09" db="EMBL/GenBank/DDBJ databases">
        <authorList>
            <consortium name="Pathogen Informatics"/>
        </authorList>
    </citation>
    <scope>NUCLEOTIDE SEQUENCE [LARGE SCALE GENOMIC DNA]</scope>
    <source>
        <strain evidence="2">Lake Konstanz</strain>
    </source>
</reference>
<keyword evidence="2" id="KW-1185">Reference proteome</keyword>
<evidence type="ECO:0000313" key="1">
    <source>
        <dbReference type="EMBL" id="CUG48167.1"/>
    </source>
</evidence>
<evidence type="ECO:0000313" key="2">
    <source>
        <dbReference type="Proteomes" id="UP000051952"/>
    </source>
</evidence>
<dbReference type="EMBL" id="CYKH01000832">
    <property type="protein sequence ID" value="CUG48167.1"/>
    <property type="molecule type" value="Genomic_DNA"/>
</dbReference>
<accession>A0A0S4J1Q8</accession>
<proteinExistence type="predicted"/>
<dbReference type="VEuPathDB" id="TriTrypDB:BSAL_80040"/>
<dbReference type="Proteomes" id="UP000051952">
    <property type="component" value="Unassembled WGS sequence"/>
</dbReference>
<dbReference type="AlphaFoldDB" id="A0A0S4J1Q8"/>